<dbReference type="OrthoDB" id="7509688at2"/>
<feature type="transmembrane region" description="Helical" evidence="1">
    <location>
        <begin position="41"/>
        <end position="63"/>
    </location>
</feature>
<keyword evidence="1" id="KW-1133">Transmembrane helix</keyword>
<keyword evidence="1" id="KW-0472">Membrane</keyword>
<keyword evidence="1" id="KW-0812">Transmembrane</keyword>
<evidence type="ECO:0000256" key="1">
    <source>
        <dbReference type="SAM" id="Phobius"/>
    </source>
</evidence>
<accession>A0A2N0I2G4</accession>
<gene>
    <name evidence="2" type="ORF">B0I00_0553</name>
</gene>
<evidence type="ECO:0000313" key="3">
    <source>
        <dbReference type="Proteomes" id="UP000232587"/>
    </source>
</evidence>
<dbReference type="RefSeq" id="WP_100865804.1">
    <property type="nucleotide sequence ID" value="NZ_PHUF01000002.1"/>
</dbReference>
<dbReference type="EMBL" id="PHUF01000002">
    <property type="protein sequence ID" value="PKB25357.1"/>
    <property type="molecule type" value="Genomic_DNA"/>
</dbReference>
<sequence>MMDVDAALSRLRELPVDPRLEAIDGAVIDALAYQRRHGAPLSGAVFGIAAGVALSVGLLGSAIPARETRVASIAPFGAPPALAPSTLLGTSE</sequence>
<name>A0A2N0I2G4_9SPHN</name>
<dbReference type="AlphaFoldDB" id="A0A2N0I2G4"/>
<organism evidence="2 3">
    <name type="scientific">Novosphingobium kunmingense</name>
    <dbReference type="NCBI Taxonomy" id="1211806"/>
    <lineage>
        <taxon>Bacteria</taxon>
        <taxon>Pseudomonadati</taxon>
        <taxon>Pseudomonadota</taxon>
        <taxon>Alphaproteobacteria</taxon>
        <taxon>Sphingomonadales</taxon>
        <taxon>Sphingomonadaceae</taxon>
        <taxon>Novosphingobium</taxon>
    </lineage>
</organism>
<dbReference type="Proteomes" id="UP000232587">
    <property type="component" value="Unassembled WGS sequence"/>
</dbReference>
<evidence type="ECO:0000313" key="2">
    <source>
        <dbReference type="EMBL" id="PKB25357.1"/>
    </source>
</evidence>
<proteinExistence type="predicted"/>
<reference evidence="2 3" key="1">
    <citation type="submission" date="2017-11" db="EMBL/GenBank/DDBJ databases">
        <title>Genomic Encyclopedia of Type Strains, Phase III (KMG-III): the genomes of soil and plant-associated and newly described type strains.</title>
        <authorList>
            <person name="Whitman W."/>
        </authorList>
    </citation>
    <scope>NUCLEOTIDE SEQUENCE [LARGE SCALE GENOMIC DNA]</scope>
    <source>
        <strain evidence="2 3">CGMCC 1.12274</strain>
    </source>
</reference>
<protein>
    <submittedName>
        <fullName evidence="2">Uncharacterized protein</fullName>
    </submittedName>
</protein>
<comment type="caution">
    <text evidence="2">The sequence shown here is derived from an EMBL/GenBank/DDBJ whole genome shotgun (WGS) entry which is preliminary data.</text>
</comment>
<keyword evidence="3" id="KW-1185">Reference proteome</keyword>